<evidence type="ECO:0000256" key="1">
    <source>
        <dbReference type="ARBA" id="ARBA00008842"/>
    </source>
</evidence>
<dbReference type="PANTHER" id="PTHR10972">
    <property type="entry name" value="OXYSTEROL-BINDING PROTEIN-RELATED"/>
    <property type="match status" value="1"/>
</dbReference>
<dbReference type="Pfam" id="PF01237">
    <property type="entry name" value="Oxysterol_BP"/>
    <property type="match status" value="1"/>
</dbReference>
<dbReference type="InterPro" id="IPR000648">
    <property type="entry name" value="Oxysterol-bd"/>
</dbReference>
<dbReference type="InterPro" id="IPR037239">
    <property type="entry name" value="OSBP_sf"/>
</dbReference>
<evidence type="ECO:0000313" key="3">
    <source>
        <dbReference type="EMBL" id="CAL5227336.1"/>
    </source>
</evidence>
<comment type="caution">
    <text evidence="3">The sequence shown here is derived from an EMBL/GenBank/DDBJ whole genome shotgun (WGS) entry which is preliminary data.</text>
</comment>
<organism evidence="3 4">
    <name type="scientific">Coccomyxa viridis</name>
    <dbReference type="NCBI Taxonomy" id="1274662"/>
    <lineage>
        <taxon>Eukaryota</taxon>
        <taxon>Viridiplantae</taxon>
        <taxon>Chlorophyta</taxon>
        <taxon>core chlorophytes</taxon>
        <taxon>Trebouxiophyceae</taxon>
        <taxon>Trebouxiophyceae incertae sedis</taxon>
        <taxon>Coccomyxaceae</taxon>
        <taxon>Coccomyxa</taxon>
    </lineage>
</organism>
<keyword evidence="2" id="KW-0597">Phosphoprotein</keyword>
<protein>
    <submittedName>
        <fullName evidence="3">G10279 protein</fullName>
    </submittedName>
</protein>
<keyword evidence="4" id="KW-1185">Reference proteome</keyword>
<dbReference type="Gene3D" id="2.40.160.120">
    <property type="match status" value="1"/>
</dbReference>
<dbReference type="Proteomes" id="UP001497392">
    <property type="component" value="Unassembled WGS sequence"/>
</dbReference>
<gene>
    <name evidence="3" type="primary">g10279</name>
    <name evidence="3" type="ORF">VP750_LOCUS9242</name>
</gene>
<proteinExistence type="inferred from homology"/>
<comment type="similarity">
    <text evidence="1">Belongs to the OSBP family.</text>
</comment>
<reference evidence="3 4" key="1">
    <citation type="submission" date="2024-06" db="EMBL/GenBank/DDBJ databases">
        <authorList>
            <person name="Kraege A."/>
            <person name="Thomma B."/>
        </authorList>
    </citation>
    <scope>NUCLEOTIDE SEQUENCE [LARGE SCALE GENOMIC DNA]</scope>
</reference>
<evidence type="ECO:0000256" key="2">
    <source>
        <dbReference type="ARBA" id="ARBA00022553"/>
    </source>
</evidence>
<accession>A0ABP1G992</accession>
<sequence>MGSQWWAEEPQVLSRRQSLPHTEPQLPTTGDVWRIVKHMAAQQPKGSIERLLLVAAFAQSAFQAVGKLKCMYPISGETYELVLPEKKMRILVETTYLSIKETRAIISWVAEGEHWRLEGEDEPSIKFHTTSVELILNWLDRLTFSDGDIYSWKKMTTGAPCISIIGGLTPIFRGTITVHNKEFQQSVTLEFRRDSAWKSLAFKEVVKDGIFGFMEKDGRMLERPILTGSWNDRIVAHMPDGSLWTLFEVNPLPYGPNRLGLNVFSMQLNEMTPGLQAKLPPTDTRRRRDLRALEKGDYAKA</sequence>
<evidence type="ECO:0000313" key="4">
    <source>
        <dbReference type="Proteomes" id="UP001497392"/>
    </source>
</evidence>
<dbReference type="SUPFAM" id="SSF144000">
    <property type="entry name" value="Oxysterol-binding protein-like"/>
    <property type="match status" value="1"/>
</dbReference>
<name>A0ABP1G992_9CHLO</name>
<dbReference type="EMBL" id="CAXHTA020000017">
    <property type="protein sequence ID" value="CAL5227336.1"/>
    <property type="molecule type" value="Genomic_DNA"/>
</dbReference>
<dbReference type="PANTHER" id="PTHR10972:SF205">
    <property type="entry name" value="OXYSTEROL-BINDING PROTEIN 1"/>
    <property type="match status" value="1"/>
</dbReference>